<dbReference type="PANTHER" id="PTHR44147">
    <property type="entry name" value="DEHYDROGENASE/REDUCTASE SDR FAMILY MEMBER 1"/>
    <property type="match status" value="1"/>
</dbReference>
<evidence type="ECO:0000313" key="2">
    <source>
        <dbReference type="Proteomes" id="UP000198915"/>
    </source>
</evidence>
<dbReference type="Gene3D" id="3.40.50.720">
    <property type="entry name" value="NAD(P)-binding Rossmann-like Domain"/>
    <property type="match status" value="1"/>
</dbReference>
<dbReference type="PANTHER" id="PTHR44147:SF2">
    <property type="entry name" value="DEHYDROGENASE_REDUCTASE SDR FAMILY MEMBER 1"/>
    <property type="match status" value="1"/>
</dbReference>
<dbReference type="Proteomes" id="UP000198915">
    <property type="component" value="Unassembled WGS sequence"/>
</dbReference>
<organism evidence="1 2">
    <name type="scientific">Brevibacillus centrosporus</name>
    <dbReference type="NCBI Taxonomy" id="54910"/>
    <lineage>
        <taxon>Bacteria</taxon>
        <taxon>Bacillati</taxon>
        <taxon>Bacillota</taxon>
        <taxon>Bacilli</taxon>
        <taxon>Bacillales</taxon>
        <taxon>Paenibacillaceae</taxon>
        <taxon>Brevibacillus</taxon>
    </lineage>
</organism>
<name>A0A1I4DXS6_9BACL</name>
<reference evidence="2" key="1">
    <citation type="submission" date="2016-10" db="EMBL/GenBank/DDBJ databases">
        <authorList>
            <person name="Varghese N."/>
            <person name="Submissions S."/>
        </authorList>
    </citation>
    <scope>NUCLEOTIDE SEQUENCE [LARGE SCALE GENOMIC DNA]</scope>
    <source>
        <strain evidence="2">OK042</strain>
    </source>
</reference>
<dbReference type="Pfam" id="PF00106">
    <property type="entry name" value="adh_short"/>
    <property type="match status" value="1"/>
</dbReference>
<dbReference type="InterPro" id="IPR036291">
    <property type="entry name" value="NAD(P)-bd_dom_sf"/>
</dbReference>
<gene>
    <name evidence="1" type="ORF">SAMN05518846_12710</name>
</gene>
<dbReference type="PRINTS" id="PR00081">
    <property type="entry name" value="GDHRDH"/>
</dbReference>
<dbReference type="SUPFAM" id="SSF51735">
    <property type="entry name" value="NAD(P)-binding Rossmann-fold domains"/>
    <property type="match status" value="1"/>
</dbReference>
<proteinExistence type="predicted"/>
<dbReference type="InterPro" id="IPR002347">
    <property type="entry name" value="SDR_fam"/>
</dbReference>
<dbReference type="AlphaFoldDB" id="A0A1I4DXS6"/>
<dbReference type="EMBL" id="FORT01000027">
    <property type="protein sequence ID" value="SFK98458.1"/>
    <property type="molecule type" value="Genomic_DNA"/>
</dbReference>
<protein>
    <submittedName>
        <fullName evidence="1">NAD(P)-dependent dehydrogenase, short-chain alcohol dehydrogenase family</fullName>
    </submittedName>
</protein>
<evidence type="ECO:0000313" key="1">
    <source>
        <dbReference type="EMBL" id="SFK98458.1"/>
    </source>
</evidence>
<accession>A0A1I4DXS6</accession>
<keyword evidence="2" id="KW-1185">Reference proteome</keyword>
<dbReference type="NCBIfam" id="NF006159">
    <property type="entry name" value="PRK08303.1"/>
    <property type="match status" value="1"/>
</dbReference>
<dbReference type="STRING" id="1884381.SAMN05518846_12710"/>
<sequence>MSHSIETMQGKVAVVAGGTRGAGRGIAVMLGEAGATVYVTGRSVRGNPSDLGRLETIEDTAEMVTAAGGVGIPVRVDHSQESEVVGLFERIKSEQDGQLDLLVNDIWGGESLTEWGKPFWECSLDKGILMQERAIHTHMITSYYAAPLMIERKSGLIIEITDGTDYRYRGNLPYSLAKISVIHLAQAMAEDLRPHGIAAVALTPGFLRSEEMLDYFGVTEETWKEAAKQDPHFLMSETPDYIGRAVVALATDPQIMNRSGKAFSTWGLSDEFPFTDRDGSRPHWGNYAKEQGF</sequence>